<feature type="transmembrane region" description="Helical" evidence="1">
    <location>
        <begin position="100"/>
        <end position="118"/>
    </location>
</feature>
<accession>A0A6J7GJW1</accession>
<sequence>MPTRPWIGSVTPVAPPPEASPRLRNLVYAGFVTGIWAGVTCLIGYGIGRLAGVPFEVKSPMSSEFTVVPWYLVLFEPIVVGVLAGLLASLLLGRRFARRLVFWTGTLLALASMLSPVFQPDEVLWSTRLWLCVLHVITWFFIVPQVARIVGDSEPGASVPRT</sequence>
<feature type="transmembrane region" description="Helical" evidence="1">
    <location>
        <begin position="124"/>
        <end position="143"/>
    </location>
</feature>
<dbReference type="Pfam" id="PF19545">
    <property type="entry name" value="DUF6069"/>
    <property type="match status" value="1"/>
</dbReference>
<evidence type="ECO:0000313" key="2">
    <source>
        <dbReference type="EMBL" id="CAB4908611.1"/>
    </source>
</evidence>
<name>A0A6J7GJW1_9ZZZZ</name>
<dbReference type="InterPro" id="IPR045713">
    <property type="entry name" value="DUF6069"/>
</dbReference>
<dbReference type="AlphaFoldDB" id="A0A6J7GJW1"/>
<evidence type="ECO:0000256" key="1">
    <source>
        <dbReference type="SAM" id="Phobius"/>
    </source>
</evidence>
<keyword evidence="1" id="KW-0812">Transmembrane</keyword>
<protein>
    <submittedName>
        <fullName evidence="2">Unannotated protein</fullName>
    </submittedName>
</protein>
<gene>
    <name evidence="2" type="ORF">UFOPK3610_00623</name>
</gene>
<organism evidence="2">
    <name type="scientific">freshwater metagenome</name>
    <dbReference type="NCBI Taxonomy" id="449393"/>
    <lineage>
        <taxon>unclassified sequences</taxon>
        <taxon>metagenomes</taxon>
        <taxon>ecological metagenomes</taxon>
    </lineage>
</organism>
<keyword evidence="1" id="KW-0472">Membrane</keyword>
<reference evidence="2" key="1">
    <citation type="submission" date="2020-05" db="EMBL/GenBank/DDBJ databases">
        <authorList>
            <person name="Chiriac C."/>
            <person name="Salcher M."/>
            <person name="Ghai R."/>
            <person name="Kavagutti S V."/>
        </authorList>
    </citation>
    <scope>NUCLEOTIDE SEQUENCE</scope>
</reference>
<dbReference type="EMBL" id="CAFBMR010000015">
    <property type="protein sequence ID" value="CAB4908611.1"/>
    <property type="molecule type" value="Genomic_DNA"/>
</dbReference>
<keyword evidence="1" id="KW-1133">Transmembrane helix</keyword>
<proteinExistence type="predicted"/>
<feature type="transmembrane region" description="Helical" evidence="1">
    <location>
        <begin position="26"/>
        <end position="48"/>
    </location>
</feature>
<feature type="transmembrane region" description="Helical" evidence="1">
    <location>
        <begin position="68"/>
        <end position="93"/>
    </location>
</feature>